<name>A0ABP1Q3D7_9HEXA</name>
<dbReference type="EMBL" id="CAXLJM020000022">
    <property type="protein sequence ID" value="CAL8087850.1"/>
    <property type="molecule type" value="Genomic_DNA"/>
</dbReference>
<proteinExistence type="predicted"/>
<comment type="caution">
    <text evidence="2">The sequence shown here is derived from an EMBL/GenBank/DDBJ whole genome shotgun (WGS) entry which is preliminary data.</text>
</comment>
<keyword evidence="1" id="KW-0812">Transmembrane</keyword>
<feature type="transmembrane region" description="Helical" evidence="1">
    <location>
        <begin position="212"/>
        <end position="237"/>
    </location>
</feature>
<evidence type="ECO:0000313" key="2">
    <source>
        <dbReference type="EMBL" id="CAL8087850.1"/>
    </source>
</evidence>
<dbReference type="Proteomes" id="UP001642540">
    <property type="component" value="Unassembled WGS sequence"/>
</dbReference>
<organism evidence="2 3">
    <name type="scientific">Orchesella dallaii</name>
    <dbReference type="NCBI Taxonomy" id="48710"/>
    <lineage>
        <taxon>Eukaryota</taxon>
        <taxon>Metazoa</taxon>
        <taxon>Ecdysozoa</taxon>
        <taxon>Arthropoda</taxon>
        <taxon>Hexapoda</taxon>
        <taxon>Collembola</taxon>
        <taxon>Entomobryomorpha</taxon>
        <taxon>Entomobryoidea</taxon>
        <taxon>Orchesellidae</taxon>
        <taxon>Orchesellinae</taxon>
        <taxon>Orchesella</taxon>
    </lineage>
</organism>
<keyword evidence="1" id="KW-0472">Membrane</keyword>
<keyword evidence="3" id="KW-1185">Reference proteome</keyword>
<feature type="transmembrane region" description="Helical" evidence="1">
    <location>
        <begin position="53"/>
        <end position="77"/>
    </location>
</feature>
<feature type="transmembrane region" description="Helical" evidence="1">
    <location>
        <begin position="120"/>
        <end position="138"/>
    </location>
</feature>
<accession>A0ABP1Q3D7</accession>
<evidence type="ECO:0000313" key="3">
    <source>
        <dbReference type="Proteomes" id="UP001642540"/>
    </source>
</evidence>
<feature type="transmembrane region" description="Helical" evidence="1">
    <location>
        <begin position="89"/>
        <end position="108"/>
    </location>
</feature>
<evidence type="ECO:0000256" key="1">
    <source>
        <dbReference type="SAM" id="Phobius"/>
    </source>
</evidence>
<sequence>MATSEKPALARTNSTNELANVYGHDTKKYRLRAVSAEKDVYSKFISKPLAKKLSWAQLFLVALISSAQVTTMGLSVGRYSYDDTASMGAGIWSSFIVLVAALETLWCLRSAKYWKLHLSFALHIISVLGTIVLLISEFGGNIPHLRWKIGEAMYEDDEDYDRYNDRGYYSYEPVTLENGTIVHRDMFHKYNSYHHSNDANRAKSLPMLFTSLVLNSVMAVSGLAQLVISFVMTLMTGRAICCSQTKMNGKLFELEIAGSENADAVGVFRKALNNSHRMNSIHLQDGSVADGSTKKDVSLSPTTAPPSYCDTFTGAQLI</sequence>
<protein>
    <submittedName>
        <fullName evidence="2">Uncharacterized protein</fullName>
    </submittedName>
</protein>
<gene>
    <name evidence="2" type="ORF">ODALV1_LOCUS6870</name>
</gene>
<reference evidence="2 3" key="1">
    <citation type="submission" date="2024-08" db="EMBL/GenBank/DDBJ databases">
        <authorList>
            <person name="Cucini C."/>
            <person name="Frati F."/>
        </authorList>
    </citation>
    <scope>NUCLEOTIDE SEQUENCE [LARGE SCALE GENOMIC DNA]</scope>
</reference>
<keyword evidence="1" id="KW-1133">Transmembrane helix</keyword>